<name>A0A498C3Z1_9GAMM</name>
<dbReference type="EMBL" id="RCDA01000001">
    <property type="protein sequence ID" value="RLK50395.1"/>
    <property type="molecule type" value="Genomic_DNA"/>
</dbReference>
<feature type="region of interest" description="Disordered" evidence="1">
    <location>
        <begin position="46"/>
        <end position="77"/>
    </location>
</feature>
<dbReference type="Proteomes" id="UP000275461">
    <property type="component" value="Unassembled WGS sequence"/>
</dbReference>
<reference evidence="2 3" key="1">
    <citation type="submission" date="2018-10" db="EMBL/GenBank/DDBJ databases">
        <title>Genomic Encyclopedia of Type Strains, Phase IV (KMG-IV): sequencing the most valuable type-strain genomes for metagenomic binning, comparative biology and taxonomic classification.</title>
        <authorList>
            <person name="Goeker M."/>
        </authorList>
    </citation>
    <scope>NUCLEOTIDE SEQUENCE [LARGE SCALE GENOMIC DNA]</scope>
    <source>
        <strain evidence="2 3">DSM 12769</strain>
    </source>
</reference>
<keyword evidence="3" id="KW-1185">Reference proteome</keyword>
<sequence length="103" mass="11800">MNRIIGVLALSGLLIIPSAGFAGEHERELTSGTILLIEALEQDREFEAQRPSRGMTRGQVEQRFGEPESRHDPVGDPPITRWEYEDFVVYFEHDHVIRAVTRR</sequence>
<proteinExistence type="predicted"/>
<dbReference type="RefSeq" id="WP_121440886.1">
    <property type="nucleotide sequence ID" value="NZ_RCDA01000001.1"/>
</dbReference>
<evidence type="ECO:0000256" key="1">
    <source>
        <dbReference type="SAM" id="MobiDB-lite"/>
    </source>
</evidence>
<feature type="compositionally biased region" description="Basic and acidic residues" evidence="1">
    <location>
        <begin position="63"/>
        <end position="74"/>
    </location>
</feature>
<protein>
    <submittedName>
        <fullName evidence="2">Uncharacterized protein</fullName>
    </submittedName>
</protein>
<evidence type="ECO:0000313" key="2">
    <source>
        <dbReference type="EMBL" id="RLK50395.1"/>
    </source>
</evidence>
<dbReference type="AlphaFoldDB" id="A0A498C3Z1"/>
<gene>
    <name evidence="2" type="ORF">DFR31_0291</name>
</gene>
<comment type="caution">
    <text evidence="2">The sequence shown here is derived from an EMBL/GenBank/DDBJ whole genome shotgun (WGS) entry which is preliminary data.</text>
</comment>
<evidence type="ECO:0000313" key="3">
    <source>
        <dbReference type="Proteomes" id="UP000275461"/>
    </source>
</evidence>
<dbReference type="OrthoDB" id="7063662at2"/>
<accession>A0A498C3Z1</accession>
<organism evidence="2 3">
    <name type="scientific">Alkalispirillum mobile</name>
    <dbReference type="NCBI Taxonomy" id="85925"/>
    <lineage>
        <taxon>Bacteria</taxon>
        <taxon>Pseudomonadati</taxon>
        <taxon>Pseudomonadota</taxon>
        <taxon>Gammaproteobacteria</taxon>
        <taxon>Chromatiales</taxon>
        <taxon>Ectothiorhodospiraceae</taxon>
        <taxon>Alkalispirillum</taxon>
    </lineage>
</organism>